<gene>
    <name evidence="2" type="ORF">LPLAT_LOCUS6928</name>
</gene>
<keyword evidence="3" id="KW-1185">Reference proteome</keyword>
<evidence type="ECO:0000256" key="1">
    <source>
        <dbReference type="SAM" id="MobiDB-lite"/>
    </source>
</evidence>
<feature type="compositionally biased region" description="Polar residues" evidence="1">
    <location>
        <begin position="273"/>
        <end position="286"/>
    </location>
</feature>
<evidence type="ECO:0000313" key="3">
    <source>
        <dbReference type="Proteomes" id="UP001497644"/>
    </source>
</evidence>
<comment type="caution">
    <text evidence="2">The sequence shown here is derived from an EMBL/GenBank/DDBJ whole genome shotgun (WGS) entry which is preliminary data.</text>
</comment>
<dbReference type="AlphaFoldDB" id="A0AAV2MXY6"/>
<evidence type="ECO:0000313" key="2">
    <source>
        <dbReference type="EMBL" id="CAL1672253.1"/>
    </source>
</evidence>
<dbReference type="EMBL" id="CAXIPU020000468">
    <property type="protein sequence ID" value="CAL1672253.1"/>
    <property type="molecule type" value="Genomic_DNA"/>
</dbReference>
<sequence length="286" mass="31451">MLRMEVSIERINAGISDRSASLLELETATNSALADFVTHHPSDNVWQETERVERTRRRSGASRSKEGITRTSGHNTDSNMMDRQSKEKSLPPQKSRTPSGRREEPMVSGLPSSSSSVGPTSLLLAGGEYERMTAEELLNEDPKEPLVMDVIECRLFKDEFASSQEQDPPVSDVVVPITSINVIGKRRARSSPDAVSSSDEERQGVSPSLLGRIRPVTVSLRKLRSTKRKPPNDFADLTEGKVLDDTSPARMSTDAELELNVEPILSPKESPIRSLTPTRSEAPSTS</sequence>
<organism evidence="2 3">
    <name type="scientific">Lasius platythorax</name>
    <dbReference type="NCBI Taxonomy" id="488582"/>
    <lineage>
        <taxon>Eukaryota</taxon>
        <taxon>Metazoa</taxon>
        <taxon>Ecdysozoa</taxon>
        <taxon>Arthropoda</taxon>
        <taxon>Hexapoda</taxon>
        <taxon>Insecta</taxon>
        <taxon>Pterygota</taxon>
        <taxon>Neoptera</taxon>
        <taxon>Endopterygota</taxon>
        <taxon>Hymenoptera</taxon>
        <taxon>Apocrita</taxon>
        <taxon>Aculeata</taxon>
        <taxon>Formicoidea</taxon>
        <taxon>Formicidae</taxon>
        <taxon>Formicinae</taxon>
        <taxon>Lasius</taxon>
        <taxon>Lasius</taxon>
    </lineage>
</organism>
<dbReference type="Proteomes" id="UP001497644">
    <property type="component" value="Unassembled WGS sequence"/>
</dbReference>
<feature type="region of interest" description="Disordered" evidence="1">
    <location>
        <begin position="185"/>
        <end position="286"/>
    </location>
</feature>
<feature type="region of interest" description="Disordered" evidence="1">
    <location>
        <begin position="45"/>
        <end position="121"/>
    </location>
</feature>
<protein>
    <submittedName>
        <fullName evidence="2">Uncharacterized protein</fullName>
    </submittedName>
</protein>
<name>A0AAV2MXY6_9HYME</name>
<feature type="compositionally biased region" description="Low complexity" evidence="1">
    <location>
        <begin position="107"/>
        <end position="121"/>
    </location>
</feature>
<proteinExistence type="predicted"/>
<feature type="compositionally biased region" description="Polar residues" evidence="1">
    <location>
        <begin position="69"/>
        <end position="82"/>
    </location>
</feature>
<accession>A0AAV2MXY6</accession>
<reference evidence="2" key="1">
    <citation type="submission" date="2024-04" db="EMBL/GenBank/DDBJ databases">
        <authorList>
            <consortium name="Molecular Ecology Group"/>
        </authorList>
    </citation>
    <scope>NUCLEOTIDE SEQUENCE</scope>
</reference>